<dbReference type="PROSITE" id="PS50249">
    <property type="entry name" value="MPN"/>
    <property type="match status" value="1"/>
</dbReference>
<dbReference type="InterPro" id="IPR009057">
    <property type="entry name" value="Homeodomain-like_sf"/>
</dbReference>
<dbReference type="InterPro" id="IPR000555">
    <property type="entry name" value="JAMM/MPN+_dom"/>
</dbReference>
<feature type="compositionally biased region" description="Basic residues" evidence="4">
    <location>
        <begin position="238"/>
        <end position="253"/>
    </location>
</feature>
<name>N6U2T4_DENPD</name>
<sequence length="631" mass="69680">MADEDEIDILGDDFNLPFDMNSDLLDKSGLMSQNSDLLKCDYTVHPQWLLDQPSANPDNWYKETPGAPTPEVSDSEDMSQVYISTENCITDESGWTDKEKTLLQKGMEIFGRSCVRLAQVIGSRTAAEVRYYFKNFYSCSATPFHAAGHSHSELSVLESLNFDILNSDQIPASIEEVIAVINAGAPTVGVQKPKASRRESSSSSSSATHDLTGKSTVLAAQPSTSTLINSQIFPKSSRPPRMRRRKRVKLKNKGKTEISQAAKVMLSREIVTGQGRSVPSYEGEEIVNIRNASDDSSDVSIDIEDVESSRSSQQPDRDWTAFTQSVNANLEDIKGKPSLEDGDGGCTMTHDDHGKVINTTIIKEEPAKRRTYQKRPIIKLIYCKPFPHCTLEKSVKISLSSLLLMDFHSHSCITEVMGLVGGAWDACTDDLHISCYEPCNSAASSSTHCDMCPISQAKAAENIHARNAQILGWFHSHPTFAPEPSQQDIDTQQLVQQWIGLGKPCVGVILSPFSMSAALIASPFRCWVVGNKLNCIDDLVPYRYSVEVVSDGFVLSDFLNCMRSIVIRNMKTVPKDERIPFLKPYFRDSAINHLDKFISSVNMHLAKCGGMSKSKCDAILEGIKDVIIKGS</sequence>
<dbReference type="OrthoDB" id="7464992at2759"/>
<dbReference type="InterPro" id="IPR037518">
    <property type="entry name" value="MPN"/>
</dbReference>
<dbReference type="Gene3D" id="1.20.58.1880">
    <property type="match status" value="1"/>
</dbReference>
<dbReference type="AlphaFoldDB" id="N6U2T4"/>
<protein>
    <recommendedName>
        <fullName evidence="3">Myb-like, SWIRM and MPN domain-containing protein 1</fullName>
    </recommendedName>
</protein>
<feature type="region of interest" description="Disordered" evidence="4">
    <location>
        <begin position="189"/>
        <end position="214"/>
    </location>
</feature>
<dbReference type="InterPro" id="IPR001005">
    <property type="entry name" value="SANT/Myb"/>
</dbReference>
<evidence type="ECO:0000313" key="5">
    <source>
        <dbReference type="EMBL" id="ENN75880.1"/>
    </source>
</evidence>
<feature type="compositionally biased region" description="Acidic residues" evidence="4">
    <location>
        <begin position="295"/>
        <end position="306"/>
    </location>
</feature>
<reference evidence="5" key="1">
    <citation type="journal article" date="2013" name="Genome Biol.">
        <title>Draft genome of the mountain pine beetle, Dendroctonus ponderosae Hopkins, a major forest pest.</title>
        <authorList>
            <person name="Keeling C.I."/>
            <person name="Yuen M.M."/>
            <person name="Liao N.Y."/>
            <person name="Docking T.R."/>
            <person name="Chan S.K."/>
            <person name="Taylor G.A."/>
            <person name="Palmquist D.L."/>
            <person name="Jackman S.D."/>
            <person name="Nguyen A."/>
            <person name="Li M."/>
            <person name="Henderson H."/>
            <person name="Janes J.K."/>
            <person name="Zhao Y."/>
            <person name="Pandoh P."/>
            <person name="Moore R."/>
            <person name="Sperling F.A."/>
            <person name="Huber D.P."/>
            <person name="Birol I."/>
            <person name="Jones S.J."/>
            <person name="Bohlmann J."/>
        </authorList>
    </citation>
    <scope>NUCLEOTIDE SEQUENCE</scope>
</reference>
<dbReference type="PANTHER" id="PTHR10410">
    <property type="entry name" value="EUKARYOTIC TRANSLATION INITIATION FACTOR 3 -RELATED"/>
    <property type="match status" value="1"/>
</dbReference>
<dbReference type="PROSITE" id="PS51293">
    <property type="entry name" value="SANT"/>
    <property type="match status" value="1"/>
</dbReference>
<dbReference type="InterPro" id="IPR017884">
    <property type="entry name" value="SANT_dom"/>
</dbReference>
<feature type="region of interest" description="Disordered" evidence="4">
    <location>
        <begin position="55"/>
        <end position="76"/>
    </location>
</feature>
<dbReference type="InterPro" id="IPR050242">
    <property type="entry name" value="JAMM_MPN+_peptidase_M67A"/>
</dbReference>
<feature type="region of interest" description="Disordered" evidence="4">
    <location>
        <begin position="228"/>
        <end position="254"/>
    </location>
</feature>
<dbReference type="Pfam" id="PF01398">
    <property type="entry name" value="JAB"/>
    <property type="match status" value="1"/>
</dbReference>
<feature type="region of interest" description="Disordered" evidence="4">
    <location>
        <begin position="289"/>
        <end position="317"/>
    </location>
</feature>
<dbReference type="GO" id="GO:0005634">
    <property type="term" value="C:nucleus"/>
    <property type="evidence" value="ECO:0007669"/>
    <property type="project" value="UniProtKB-SubCell"/>
</dbReference>
<dbReference type="Gene3D" id="3.40.140.10">
    <property type="entry name" value="Cytidine Deaminase, domain 2"/>
    <property type="match status" value="1"/>
</dbReference>
<evidence type="ECO:0000256" key="1">
    <source>
        <dbReference type="ARBA" id="ARBA00004123"/>
    </source>
</evidence>
<accession>N6U2T4</accession>
<evidence type="ECO:0000256" key="2">
    <source>
        <dbReference type="ARBA" id="ARBA00007194"/>
    </source>
</evidence>
<dbReference type="SUPFAM" id="SSF102712">
    <property type="entry name" value="JAB1/MPN domain"/>
    <property type="match status" value="1"/>
</dbReference>
<comment type="similarity">
    <text evidence="2">Belongs to the peptidase M67A family. MYSM1 subfamily.</text>
</comment>
<proteinExistence type="inferred from homology"/>
<dbReference type="OMA" id="IMHTEAG"/>
<dbReference type="SUPFAM" id="SSF46689">
    <property type="entry name" value="Homeodomain-like"/>
    <property type="match status" value="1"/>
</dbReference>
<dbReference type="EMBL" id="KB740997">
    <property type="protein sequence ID" value="ENN75880.1"/>
    <property type="molecule type" value="Genomic_DNA"/>
</dbReference>
<evidence type="ECO:0000256" key="3">
    <source>
        <dbReference type="ARBA" id="ARBA00032256"/>
    </source>
</evidence>
<dbReference type="CDD" id="cd00167">
    <property type="entry name" value="SANT"/>
    <property type="match status" value="1"/>
</dbReference>
<dbReference type="GO" id="GO:0008237">
    <property type="term" value="F:metallopeptidase activity"/>
    <property type="evidence" value="ECO:0007669"/>
    <property type="project" value="InterPro"/>
</dbReference>
<comment type="subcellular location">
    <subcellularLocation>
        <location evidence="1">Nucleus</location>
    </subcellularLocation>
</comment>
<feature type="non-terminal residue" evidence="5">
    <location>
        <position position="1"/>
    </location>
</feature>
<evidence type="ECO:0000256" key="4">
    <source>
        <dbReference type="SAM" id="MobiDB-lite"/>
    </source>
</evidence>
<gene>
    <name evidence="5" type="ORF">YQE_07609</name>
</gene>
<organism evidence="5">
    <name type="scientific">Dendroctonus ponderosae</name>
    <name type="common">Mountain pine beetle</name>
    <dbReference type="NCBI Taxonomy" id="77166"/>
    <lineage>
        <taxon>Eukaryota</taxon>
        <taxon>Metazoa</taxon>
        <taxon>Ecdysozoa</taxon>
        <taxon>Arthropoda</taxon>
        <taxon>Hexapoda</taxon>
        <taxon>Insecta</taxon>
        <taxon>Pterygota</taxon>
        <taxon>Neoptera</taxon>
        <taxon>Endopterygota</taxon>
        <taxon>Coleoptera</taxon>
        <taxon>Polyphaga</taxon>
        <taxon>Cucujiformia</taxon>
        <taxon>Curculionidae</taxon>
        <taxon>Scolytinae</taxon>
        <taxon>Dendroctonus</taxon>
    </lineage>
</organism>
<dbReference type="HOGENOM" id="CLU_398625_0_0_1"/>